<evidence type="ECO:0000313" key="3">
    <source>
        <dbReference type="Proteomes" id="UP001152607"/>
    </source>
</evidence>
<protein>
    <submittedName>
        <fullName evidence="2">Uncharacterized protein</fullName>
    </submittedName>
</protein>
<name>A0A9W4UKH9_9PLEO</name>
<dbReference type="AlphaFoldDB" id="A0A9W4UKH9"/>
<feature type="compositionally biased region" description="Basic and acidic residues" evidence="1">
    <location>
        <begin position="1"/>
        <end position="13"/>
    </location>
</feature>
<comment type="caution">
    <text evidence="2">The sequence shown here is derived from an EMBL/GenBank/DDBJ whole genome shotgun (WGS) entry which is preliminary data.</text>
</comment>
<dbReference type="EMBL" id="CAOQHR010000007">
    <property type="protein sequence ID" value="CAI6336974.1"/>
    <property type="molecule type" value="Genomic_DNA"/>
</dbReference>
<evidence type="ECO:0000313" key="2">
    <source>
        <dbReference type="EMBL" id="CAI6336974.1"/>
    </source>
</evidence>
<feature type="region of interest" description="Disordered" evidence="1">
    <location>
        <begin position="1"/>
        <end position="24"/>
    </location>
</feature>
<reference evidence="2" key="1">
    <citation type="submission" date="2023-01" db="EMBL/GenBank/DDBJ databases">
        <authorList>
            <person name="Van Ghelder C."/>
            <person name="Rancurel C."/>
        </authorList>
    </citation>
    <scope>NUCLEOTIDE SEQUENCE</scope>
    <source>
        <strain evidence="2">CNCM I-4278</strain>
    </source>
</reference>
<dbReference type="OrthoDB" id="3943630at2759"/>
<evidence type="ECO:0000256" key="1">
    <source>
        <dbReference type="SAM" id="MobiDB-lite"/>
    </source>
</evidence>
<organism evidence="2 3">
    <name type="scientific">Periconia digitata</name>
    <dbReference type="NCBI Taxonomy" id="1303443"/>
    <lineage>
        <taxon>Eukaryota</taxon>
        <taxon>Fungi</taxon>
        <taxon>Dikarya</taxon>
        <taxon>Ascomycota</taxon>
        <taxon>Pezizomycotina</taxon>
        <taxon>Dothideomycetes</taxon>
        <taxon>Pleosporomycetidae</taxon>
        <taxon>Pleosporales</taxon>
        <taxon>Massarineae</taxon>
        <taxon>Periconiaceae</taxon>
        <taxon>Periconia</taxon>
    </lineage>
</organism>
<sequence>MARRKVDTSDLRKGSKKANAEDDLQQKLTPKMYQAHREILKSWKEFSEECLEEDEPDRLYPLLHMPELENIKIFLRWYSRTSKPILDEVVTTTTLVNKVAALKRAVKAYSSLSFSSAYNNAINTFIHRELPHEESVSTSSYEKPLATMATITDLIEFSLRCDEYQYPHPRWGTQLRFALLIFGYLGSRPGEIIESDGWKGSNEGLLYKDITLSRQCSPDYSGLVMTIRLRNRKGKRLNASHKYVYAI</sequence>
<accession>A0A9W4UKH9</accession>
<dbReference type="PANTHER" id="PTHR37535">
    <property type="entry name" value="FLUG DOMAIN PROTEIN"/>
    <property type="match status" value="1"/>
</dbReference>
<dbReference type="PANTHER" id="PTHR37535:SF3">
    <property type="entry name" value="FLUG DOMAIN-CONTAINING PROTEIN"/>
    <property type="match status" value="1"/>
</dbReference>
<proteinExistence type="predicted"/>
<dbReference type="Proteomes" id="UP001152607">
    <property type="component" value="Unassembled WGS sequence"/>
</dbReference>
<gene>
    <name evidence="2" type="ORF">PDIGIT_LOCUS10081</name>
</gene>
<keyword evidence="3" id="KW-1185">Reference proteome</keyword>